<reference evidence="5 6" key="1">
    <citation type="submission" date="2021-03" db="EMBL/GenBank/DDBJ databases">
        <title>Whole genome shotgun sequence of Actinoplanes toevensis NBRC 105298.</title>
        <authorList>
            <person name="Komaki H."/>
            <person name="Tamura T."/>
        </authorList>
    </citation>
    <scope>NUCLEOTIDE SEQUENCE [LARGE SCALE GENOMIC DNA]</scope>
    <source>
        <strain evidence="5 6">NBRC 105298</strain>
    </source>
</reference>
<dbReference type="AlphaFoldDB" id="A0A919T866"/>
<gene>
    <name evidence="5" type="ORF">Ato02nite_025880</name>
</gene>
<evidence type="ECO:0000313" key="6">
    <source>
        <dbReference type="Proteomes" id="UP000677082"/>
    </source>
</evidence>
<evidence type="ECO:0000313" key="5">
    <source>
        <dbReference type="EMBL" id="GIM90795.1"/>
    </source>
</evidence>
<dbReference type="Proteomes" id="UP000677082">
    <property type="component" value="Unassembled WGS sequence"/>
</dbReference>
<feature type="chain" id="PRO_5037320312" evidence="3">
    <location>
        <begin position="26"/>
        <end position="662"/>
    </location>
</feature>
<comment type="caution">
    <text evidence="5">The sequence shown here is derived from an EMBL/GenBank/DDBJ whole genome shotgun (WGS) entry which is preliminary data.</text>
</comment>
<keyword evidence="6" id="KW-1185">Reference proteome</keyword>
<accession>A0A919T866</accession>
<evidence type="ECO:0000256" key="2">
    <source>
        <dbReference type="SAM" id="Phobius"/>
    </source>
</evidence>
<dbReference type="RefSeq" id="WP_281419727.1">
    <property type="nucleotide sequence ID" value="NZ_BOQN01000038.1"/>
</dbReference>
<dbReference type="Gene3D" id="3.10.310.50">
    <property type="match status" value="1"/>
</dbReference>
<feature type="signal peptide" evidence="3">
    <location>
        <begin position="1"/>
        <end position="25"/>
    </location>
</feature>
<protein>
    <submittedName>
        <fullName evidence="5">Membrane protein</fullName>
    </submittedName>
</protein>
<evidence type="ECO:0000259" key="4">
    <source>
        <dbReference type="Pfam" id="PF04536"/>
    </source>
</evidence>
<organism evidence="5 6">
    <name type="scientific">Paractinoplanes toevensis</name>
    <dbReference type="NCBI Taxonomy" id="571911"/>
    <lineage>
        <taxon>Bacteria</taxon>
        <taxon>Bacillati</taxon>
        <taxon>Actinomycetota</taxon>
        <taxon>Actinomycetes</taxon>
        <taxon>Micromonosporales</taxon>
        <taxon>Micromonosporaceae</taxon>
        <taxon>Paractinoplanes</taxon>
    </lineage>
</organism>
<sequence length="662" mass="67022">MTRIPRLAALLALVAALLAPGVAWAQAPERLAGQVTDQAGVLDDRAAVDDALGELQEDTGIQLFVVLVDSFDGTPAQQWTDETARLSDLGDRDALLAVATGDRAYAYSFPDDSRLTDSELADVAADDIEPALAKNDWSGAVIAAAQGYGKAAGAGSSLTWVIVIIVLVIVVALAWVFLRRRSKARSAPVPAPPAGPSLAELTDRANALLIELDDDLRASERELELAAGQYGAAAAEPFRAALAASRQDVAEAFRLRMTLDEMPAPDEATRRRTLAQIIERCQAADARLDAESESFDRLRDLEGRAAEVADELDRRRTALEAALPAAAATVQDLLSRYAGSSVTGIAANVDQARERLTFAASALTQARTDLGDADAQVSGGDSATVPGGDRAEAALAVRAAEQAVDQADQLIAAVNRAAVDLPAARAAVDALIAEVTAEIAAARAVLGGGGAVPAGLGGAVSAGEQAVAEVRAGLAAAQPDPVAAAARLQAADAALDDALAEARDTAERDSRARSLLAQALPVARGEVAAADDFITTRRGAVDTGARASLSEAQRHLALAESLAASDPGAALTEAQQAQQLAAHAGQVARTDVQGWGGGGGFDAGSFAGAVLGGILAGGSRSRGGFGGGGANWGGGGFGGSGSRGRRTGGGGGGGRRGGGGRF</sequence>
<keyword evidence="2" id="KW-1133">Transmembrane helix</keyword>
<evidence type="ECO:0000256" key="3">
    <source>
        <dbReference type="SAM" id="SignalP"/>
    </source>
</evidence>
<keyword evidence="2" id="KW-0472">Membrane</keyword>
<dbReference type="Pfam" id="PF04536">
    <property type="entry name" value="TPM_phosphatase"/>
    <property type="match status" value="1"/>
</dbReference>
<proteinExistence type="predicted"/>
<evidence type="ECO:0000256" key="1">
    <source>
        <dbReference type="SAM" id="MobiDB-lite"/>
    </source>
</evidence>
<dbReference type="EMBL" id="BOQN01000038">
    <property type="protein sequence ID" value="GIM90795.1"/>
    <property type="molecule type" value="Genomic_DNA"/>
</dbReference>
<keyword evidence="3" id="KW-0732">Signal</keyword>
<dbReference type="InterPro" id="IPR007621">
    <property type="entry name" value="TPM_dom"/>
</dbReference>
<keyword evidence="2" id="KW-0812">Transmembrane</keyword>
<feature type="domain" description="TPM" evidence="4">
    <location>
        <begin position="35"/>
        <end position="149"/>
    </location>
</feature>
<feature type="transmembrane region" description="Helical" evidence="2">
    <location>
        <begin position="158"/>
        <end position="178"/>
    </location>
</feature>
<feature type="region of interest" description="Disordered" evidence="1">
    <location>
        <begin position="636"/>
        <end position="662"/>
    </location>
</feature>
<name>A0A919T866_9ACTN</name>